<dbReference type="EMBL" id="JACHJT010000001">
    <property type="protein sequence ID" value="MBB4933472.1"/>
    <property type="molecule type" value="Genomic_DNA"/>
</dbReference>
<accession>A0A7W7RKG3</accession>
<dbReference type="CDD" id="cd06260">
    <property type="entry name" value="DUF820-like"/>
    <property type="match status" value="1"/>
</dbReference>
<dbReference type="AlphaFoldDB" id="A0A7W7RKG3"/>
<dbReference type="RefSeq" id="WP_184581076.1">
    <property type="nucleotide sequence ID" value="NZ_JACHJT010000001.1"/>
</dbReference>
<dbReference type="GO" id="GO:0004519">
    <property type="term" value="F:endonuclease activity"/>
    <property type="evidence" value="ECO:0007669"/>
    <property type="project" value="UniProtKB-KW"/>
</dbReference>
<dbReference type="InterPro" id="IPR011335">
    <property type="entry name" value="Restrct_endonuc-II-like"/>
</dbReference>
<dbReference type="PANTHER" id="PTHR35400">
    <property type="entry name" value="SLR1083 PROTEIN"/>
    <property type="match status" value="1"/>
</dbReference>
<dbReference type="Gene3D" id="3.90.1570.10">
    <property type="entry name" value="tt1808, chain A"/>
    <property type="match status" value="1"/>
</dbReference>
<evidence type="ECO:0000313" key="2">
    <source>
        <dbReference type="EMBL" id="MBB4933472.1"/>
    </source>
</evidence>
<dbReference type="SUPFAM" id="SSF52980">
    <property type="entry name" value="Restriction endonuclease-like"/>
    <property type="match status" value="1"/>
</dbReference>
<gene>
    <name evidence="2" type="ORF">F4561_004292</name>
</gene>
<dbReference type="PANTHER" id="PTHR35400:SF3">
    <property type="entry name" value="SLL1072 PROTEIN"/>
    <property type="match status" value="1"/>
</dbReference>
<evidence type="ECO:0000259" key="1">
    <source>
        <dbReference type="Pfam" id="PF05685"/>
    </source>
</evidence>
<dbReference type="InterPro" id="IPR008538">
    <property type="entry name" value="Uma2"/>
</dbReference>
<organism evidence="2 3">
    <name type="scientific">Lipingzhangella halophila</name>
    <dbReference type="NCBI Taxonomy" id="1783352"/>
    <lineage>
        <taxon>Bacteria</taxon>
        <taxon>Bacillati</taxon>
        <taxon>Actinomycetota</taxon>
        <taxon>Actinomycetes</taxon>
        <taxon>Streptosporangiales</taxon>
        <taxon>Nocardiopsidaceae</taxon>
        <taxon>Lipingzhangella</taxon>
    </lineage>
</organism>
<name>A0A7W7RKG3_9ACTN</name>
<reference evidence="2 3" key="1">
    <citation type="submission" date="2020-08" db="EMBL/GenBank/DDBJ databases">
        <title>Sequencing the genomes of 1000 actinobacteria strains.</title>
        <authorList>
            <person name="Klenk H.-P."/>
        </authorList>
    </citation>
    <scope>NUCLEOTIDE SEQUENCE [LARGE SCALE GENOMIC DNA]</scope>
    <source>
        <strain evidence="2 3">DSM 102030</strain>
    </source>
</reference>
<keyword evidence="2" id="KW-0540">Nuclease</keyword>
<comment type="caution">
    <text evidence="2">The sequence shown here is derived from an EMBL/GenBank/DDBJ whole genome shotgun (WGS) entry which is preliminary data.</text>
</comment>
<keyword evidence="2" id="KW-0378">Hydrolase</keyword>
<evidence type="ECO:0000313" key="3">
    <source>
        <dbReference type="Proteomes" id="UP000523007"/>
    </source>
</evidence>
<proteinExistence type="predicted"/>
<dbReference type="InterPro" id="IPR012296">
    <property type="entry name" value="Nuclease_put_TT1808"/>
</dbReference>
<dbReference type="Pfam" id="PF05685">
    <property type="entry name" value="Uma2"/>
    <property type="match status" value="1"/>
</dbReference>
<feature type="domain" description="Putative restriction endonuclease" evidence="1">
    <location>
        <begin position="24"/>
        <end position="187"/>
    </location>
</feature>
<protein>
    <submittedName>
        <fullName evidence="2">Uma2 family endonuclease</fullName>
    </submittedName>
</protein>
<keyword evidence="2" id="KW-0255">Endonuclease</keyword>
<sequence>MVVELPERPNTNERKLRRLAESLDVPEGYRVEILGGNIVVSPHGSSVHSITMIQIAEQLGRQLPDEFERLVEYDVESADDHDYEPAPDVVVVPRPVVDEDLPRVEADAVEMVVEIVSRGNWKTDHTTKTAVYARWNIPIYLLVDPREGSTVLHHDPDPARGEYQATHRQPYGATVELPDPLGGVRIDTSGFRLYKSR</sequence>
<dbReference type="Proteomes" id="UP000523007">
    <property type="component" value="Unassembled WGS sequence"/>
</dbReference>
<keyword evidence="3" id="KW-1185">Reference proteome</keyword>